<dbReference type="InterPro" id="IPR053138">
    <property type="entry name" value="N-alpha-Ac-DABA_deacetylase"/>
</dbReference>
<dbReference type="Gene3D" id="3.40.630.10">
    <property type="entry name" value="Zn peptidases"/>
    <property type="match status" value="1"/>
</dbReference>
<evidence type="ECO:0000256" key="1">
    <source>
        <dbReference type="ARBA" id="ARBA00001947"/>
    </source>
</evidence>
<evidence type="ECO:0000256" key="4">
    <source>
        <dbReference type="ARBA" id="ARBA00022833"/>
    </source>
</evidence>
<comment type="cofactor">
    <cofactor evidence="1">
        <name>Zn(2+)</name>
        <dbReference type="ChEBI" id="CHEBI:29105"/>
    </cofactor>
</comment>
<evidence type="ECO:0000256" key="2">
    <source>
        <dbReference type="ARBA" id="ARBA00022723"/>
    </source>
</evidence>
<evidence type="ECO:0000259" key="6">
    <source>
        <dbReference type="Pfam" id="PF24827"/>
    </source>
</evidence>
<dbReference type="PROSITE" id="PS51257">
    <property type="entry name" value="PROKAR_LIPOPROTEIN"/>
    <property type="match status" value="1"/>
</dbReference>
<dbReference type="SUPFAM" id="SSF53187">
    <property type="entry name" value="Zn-dependent exopeptidases"/>
    <property type="match status" value="1"/>
</dbReference>
<feature type="region of interest" description="Disordered" evidence="5">
    <location>
        <begin position="28"/>
        <end position="64"/>
    </location>
</feature>
<evidence type="ECO:0000256" key="3">
    <source>
        <dbReference type="ARBA" id="ARBA00022801"/>
    </source>
</evidence>
<dbReference type="Proteomes" id="UP000658131">
    <property type="component" value="Unassembled WGS sequence"/>
</dbReference>
<reference evidence="7 8" key="1">
    <citation type="submission" date="2020-08" db="EMBL/GenBank/DDBJ databases">
        <title>Genome public.</title>
        <authorList>
            <person name="Liu C."/>
            <person name="Sun Q."/>
        </authorList>
    </citation>
    <scope>NUCLEOTIDE SEQUENCE [LARGE SCALE GENOMIC DNA]</scope>
    <source>
        <strain evidence="7 8">BX1</strain>
    </source>
</reference>
<gene>
    <name evidence="7" type="ORF">H8717_08415</name>
</gene>
<comment type="caution">
    <text evidence="7">The sequence shown here is derived from an EMBL/GenBank/DDBJ whole genome shotgun (WGS) entry which is preliminary data.</text>
</comment>
<dbReference type="InterPro" id="IPR055438">
    <property type="entry name" value="AstE_AspA_cat"/>
</dbReference>
<protein>
    <submittedName>
        <fullName evidence="7">Succinylglutamate desuccinylase/aspartoacylase family protein</fullName>
    </submittedName>
</protein>
<keyword evidence="8" id="KW-1185">Reference proteome</keyword>
<proteinExistence type="predicted"/>
<name>A0ABR7NJ46_9FIRM</name>
<keyword evidence="3" id="KW-0378">Hydrolase</keyword>
<dbReference type="EMBL" id="JACRTB010000011">
    <property type="protein sequence ID" value="MBC8576426.1"/>
    <property type="molecule type" value="Genomic_DNA"/>
</dbReference>
<feature type="compositionally biased region" description="Low complexity" evidence="5">
    <location>
        <begin position="35"/>
        <end position="54"/>
    </location>
</feature>
<keyword evidence="2" id="KW-0479">Metal-binding</keyword>
<accession>A0ABR7NJ46</accession>
<evidence type="ECO:0000313" key="8">
    <source>
        <dbReference type="Proteomes" id="UP000658131"/>
    </source>
</evidence>
<evidence type="ECO:0000313" key="7">
    <source>
        <dbReference type="EMBL" id="MBC8576426.1"/>
    </source>
</evidence>
<keyword evidence="4" id="KW-0862">Zinc</keyword>
<feature type="domain" description="Succinylglutamate desuccinylase/Aspartoacylase catalytic" evidence="6">
    <location>
        <begin position="128"/>
        <end position="225"/>
    </location>
</feature>
<dbReference type="PANTHER" id="PTHR37326">
    <property type="entry name" value="BLL3975 PROTEIN"/>
    <property type="match status" value="1"/>
</dbReference>
<evidence type="ECO:0000256" key="5">
    <source>
        <dbReference type="SAM" id="MobiDB-lite"/>
    </source>
</evidence>
<sequence length="322" mass="34905">MNLHHRLIRNLTAGCACVLLLLSSCGQGQKPVSERPPSASVSSSSSSSGPLPLSMEQAEPSAAPLRTGRQELTEMLIDPPYDFNPAEMLPSDFGSFFLEEFPVARSTKALLADSPLETSLTVIEAERPGPTVFVVAGIHGDETAGWSAGNLLAKASIQAGRLLIISPANALGAKNSTRYVTDRQDLNRSFPGSEDGSCAEQLADAIFKEIDSARPDLLFDLHEARIVNPKADYLGSSLIYSDLEGMDTLFFDLLLATQTGEICSEPFQYYSPGPVGSVNRTVVQELKIPAITVETFRGYPLERRIADQLDVVQYALRYYGMI</sequence>
<dbReference type="RefSeq" id="WP_262399954.1">
    <property type="nucleotide sequence ID" value="NZ_JACRTB010000011.1"/>
</dbReference>
<organism evidence="7 8">
    <name type="scientific">Yanshouia hominis</name>
    <dbReference type="NCBI Taxonomy" id="2763673"/>
    <lineage>
        <taxon>Bacteria</taxon>
        <taxon>Bacillati</taxon>
        <taxon>Bacillota</taxon>
        <taxon>Clostridia</taxon>
        <taxon>Eubacteriales</taxon>
        <taxon>Oscillospiraceae</taxon>
        <taxon>Yanshouia</taxon>
    </lineage>
</organism>
<dbReference type="PANTHER" id="PTHR37326:SF1">
    <property type="entry name" value="BLL3975 PROTEIN"/>
    <property type="match status" value="1"/>
</dbReference>
<dbReference type="Pfam" id="PF24827">
    <property type="entry name" value="AstE_AspA_cat"/>
    <property type="match status" value="1"/>
</dbReference>